<sequence length="97" mass="11561">MRLRGNEIRLNRGPQNLIWKRRTLSDRAVFCPMPRKLTTRHRFPAFFTGFEPSFPPSSSIFFFRCHVHRSRRIRWSTFCCRGTTARQTSGDHRPLLP</sequence>
<gene>
    <name evidence="1" type="ORF">RBWH47_01096</name>
</gene>
<reference evidence="1 2" key="1">
    <citation type="journal article" date="2013" name="Mar. Genomics">
        <title>Expression of sulfatases in Rhodopirellula baltica and the diversity of sulfatases in the genus Rhodopirellula.</title>
        <authorList>
            <person name="Wegner C.E."/>
            <person name="Richter-Heitmann T."/>
            <person name="Klindworth A."/>
            <person name="Klockow C."/>
            <person name="Richter M."/>
            <person name="Achstetter T."/>
            <person name="Glockner F.O."/>
            <person name="Harder J."/>
        </authorList>
    </citation>
    <scope>NUCLEOTIDE SEQUENCE [LARGE SCALE GENOMIC DNA]</scope>
    <source>
        <strain evidence="1 2">WH47</strain>
    </source>
</reference>
<dbReference type="AlphaFoldDB" id="F2ANY1"/>
<evidence type="ECO:0000313" key="1">
    <source>
        <dbReference type="EMBL" id="EGF28649.1"/>
    </source>
</evidence>
<name>F2ANY1_RHOBT</name>
<accession>F2ANY1</accession>
<dbReference type="EMBL" id="AFAR01000075">
    <property type="protein sequence ID" value="EGF28649.1"/>
    <property type="molecule type" value="Genomic_DNA"/>
</dbReference>
<proteinExistence type="predicted"/>
<evidence type="ECO:0000313" key="2">
    <source>
        <dbReference type="Proteomes" id="UP000006222"/>
    </source>
</evidence>
<dbReference type="PATRIC" id="fig|991778.3.peg.1476"/>
<dbReference type="Proteomes" id="UP000006222">
    <property type="component" value="Unassembled WGS sequence"/>
</dbReference>
<protein>
    <submittedName>
        <fullName evidence="1">Uncharacterized protein</fullName>
    </submittedName>
</protein>
<comment type="caution">
    <text evidence="1">The sequence shown here is derived from an EMBL/GenBank/DDBJ whole genome shotgun (WGS) entry which is preliminary data.</text>
</comment>
<organism evidence="1 2">
    <name type="scientific">Rhodopirellula baltica WH47</name>
    <dbReference type="NCBI Taxonomy" id="991778"/>
    <lineage>
        <taxon>Bacteria</taxon>
        <taxon>Pseudomonadati</taxon>
        <taxon>Planctomycetota</taxon>
        <taxon>Planctomycetia</taxon>
        <taxon>Pirellulales</taxon>
        <taxon>Pirellulaceae</taxon>
        <taxon>Rhodopirellula</taxon>
    </lineage>
</organism>